<dbReference type="GO" id="GO:0016491">
    <property type="term" value="F:oxidoreductase activity"/>
    <property type="evidence" value="ECO:0007669"/>
    <property type="project" value="UniProtKB-KW"/>
</dbReference>
<dbReference type="CDD" id="cd02803">
    <property type="entry name" value="OYE_like_FMN_family"/>
    <property type="match status" value="1"/>
</dbReference>
<keyword evidence="1" id="KW-0285">Flavoprotein</keyword>
<dbReference type="AlphaFoldDB" id="A0A2S9XC30"/>
<sequence length="394" mass="42388">MRRALTPTRLAGLTLRNRVIKSATFEGMSPGGVPSPSLIEHHAALARGGVGMTTLAYCATASHGRTFADQLVMSEALVTQLRPLTAAVHEAGAAASIQLGHCGGFSKDLAQRRLAPPGPLGPSRELNRYGLLQGLVWTKAMRAPELEAIPQQFALAARRACAAGFDAIELHMGHGYLLSQFLSPAINRRRDQWGGSLENRLRLPLAVVRAVRSAVGSQVPILCKTNLRDDVPGGLEIDEAVEIAQALEREGVDALVLSGGIVSRSAFYLLRGDRPLREMIAVERNPMQRVALRVFGPSVIEAHPFEELFFLPLAREIRRAVSMPLCLLGGVVSADNLATAMNEGFELVAIGRALLENPNFVNELESGQVTRSACTHCNVCVAEMDRDGVRCVLG</sequence>
<dbReference type="PANTHER" id="PTHR43656">
    <property type="entry name" value="BINDING OXIDOREDUCTASE, PUTATIVE (AFU_ORTHOLOGUE AFUA_2G08260)-RELATED"/>
    <property type="match status" value="1"/>
</dbReference>
<accession>A0A2S9XC30</accession>
<dbReference type="Proteomes" id="UP000238823">
    <property type="component" value="Unassembled WGS sequence"/>
</dbReference>
<feature type="domain" description="NADH:flavin oxidoreductase/NADH oxidase N-terminal" evidence="3">
    <location>
        <begin position="7"/>
        <end position="255"/>
    </location>
</feature>
<reference evidence="4 5" key="1">
    <citation type="submission" date="2018-03" db="EMBL/GenBank/DDBJ databases">
        <title>Draft Genome Sequences of the Obligatory Marine Myxobacteria Enhygromyxa salina SWB007.</title>
        <authorList>
            <person name="Poehlein A."/>
            <person name="Moghaddam J.A."/>
            <person name="Harms H."/>
            <person name="Alanjari M."/>
            <person name="Koenig G.M."/>
            <person name="Daniel R."/>
            <person name="Schaeberle T.F."/>
        </authorList>
    </citation>
    <scope>NUCLEOTIDE SEQUENCE [LARGE SCALE GENOMIC DNA]</scope>
    <source>
        <strain evidence="4 5">SWB007</strain>
    </source>
</reference>
<dbReference type="Pfam" id="PF00724">
    <property type="entry name" value="Oxidored_FMN"/>
    <property type="match status" value="1"/>
</dbReference>
<proteinExistence type="predicted"/>
<keyword evidence="2 4" id="KW-0560">Oxidoreductase</keyword>
<comment type="caution">
    <text evidence="4">The sequence shown here is derived from an EMBL/GenBank/DDBJ whole genome shotgun (WGS) entry which is preliminary data.</text>
</comment>
<evidence type="ECO:0000259" key="3">
    <source>
        <dbReference type="Pfam" id="PF00724"/>
    </source>
</evidence>
<dbReference type="InterPro" id="IPR001155">
    <property type="entry name" value="OxRdtase_FMN_N"/>
</dbReference>
<dbReference type="SUPFAM" id="SSF51395">
    <property type="entry name" value="FMN-linked oxidoreductases"/>
    <property type="match status" value="1"/>
</dbReference>
<dbReference type="InterPro" id="IPR013785">
    <property type="entry name" value="Aldolase_TIM"/>
</dbReference>
<evidence type="ECO:0000256" key="1">
    <source>
        <dbReference type="ARBA" id="ARBA00022630"/>
    </source>
</evidence>
<evidence type="ECO:0000313" key="5">
    <source>
        <dbReference type="Proteomes" id="UP000238823"/>
    </source>
</evidence>
<dbReference type="GO" id="GO:0010181">
    <property type="term" value="F:FMN binding"/>
    <property type="evidence" value="ECO:0007669"/>
    <property type="project" value="InterPro"/>
</dbReference>
<dbReference type="OrthoDB" id="9784632at2"/>
<dbReference type="EC" id="1.-.-.-" evidence="4"/>
<dbReference type="Gene3D" id="3.20.20.70">
    <property type="entry name" value="Aldolase class I"/>
    <property type="match status" value="1"/>
</dbReference>
<dbReference type="EMBL" id="PVNL01000192">
    <property type="protein sequence ID" value="PRP90412.1"/>
    <property type="molecule type" value="Genomic_DNA"/>
</dbReference>
<gene>
    <name evidence="4" type="ORF">ENSA7_82970</name>
</gene>
<organism evidence="4 5">
    <name type="scientific">Enhygromyxa salina</name>
    <dbReference type="NCBI Taxonomy" id="215803"/>
    <lineage>
        <taxon>Bacteria</taxon>
        <taxon>Pseudomonadati</taxon>
        <taxon>Myxococcota</taxon>
        <taxon>Polyangia</taxon>
        <taxon>Nannocystales</taxon>
        <taxon>Nannocystaceae</taxon>
        <taxon>Enhygromyxa</taxon>
    </lineage>
</organism>
<dbReference type="InterPro" id="IPR051799">
    <property type="entry name" value="NADH_flavin_oxidoreductase"/>
</dbReference>
<name>A0A2S9XC30_9BACT</name>
<evidence type="ECO:0000313" key="4">
    <source>
        <dbReference type="EMBL" id="PRP90412.1"/>
    </source>
</evidence>
<dbReference type="RefSeq" id="WP_106095030.1">
    <property type="nucleotide sequence ID" value="NZ_PVNL01000192.1"/>
</dbReference>
<dbReference type="PANTHER" id="PTHR43656:SF2">
    <property type="entry name" value="BINDING OXIDOREDUCTASE, PUTATIVE (AFU_ORTHOLOGUE AFUA_2G08260)-RELATED"/>
    <property type="match status" value="1"/>
</dbReference>
<evidence type="ECO:0000256" key="2">
    <source>
        <dbReference type="ARBA" id="ARBA00023002"/>
    </source>
</evidence>
<protein>
    <submittedName>
        <fullName evidence="4">NADH oxidase</fullName>
        <ecNumber evidence="4">1.-.-.-</ecNumber>
    </submittedName>
</protein>